<evidence type="ECO:0000256" key="1">
    <source>
        <dbReference type="SAM" id="Phobius"/>
    </source>
</evidence>
<accession>A0A5N6GP31</accession>
<evidence type="ECO:0000313" key="2">
    <source>
        <dbReference type="EMBL" id="KAB8244131.1"/>
    </source>
</evidence>
<keyword evidence="1" id="KW-0812">Transmembrane</keyword>
<proteinExistence type="predicted"/>
<sequence length="101" mass="11859">MSLPIKIVFIFNLFSIGSWYVPIIDYPFLRKQFSRTVPRSFVYEIKGEGRKRKKGEEKERRQKLKKNTAAWKIQVLTSLHRLSGVDPSFGITQSGYITIHR</sequence>
<protein>
    <submittedName>
        <fullName evidence="2">Uncharacterized protein</fullName>
    </submittedName>
</protein>
<reference evidence="2" key="1">
    <citation type="submission" date="2019-04" db="EMBL/GenBank/DDBJ databases">
        <title>Friends and foes A comparative genomics study of 23 Aspergillus species from section Flavi.</title>
        <authorList>
            <consortium name="DOE Joint Genome Institute"/>
            <person name="Kjaerbolling I."/>
            <person name="Vesth T."/>
            <person name="Frisvad J.C."/>
            <person name="Nybo J.L."/>
            <person name="Theobald S."/>
            <person name="Kildgaard S."/>
            <person name="Isbrandt T."/>
            <person name="Kuo A."/>
            <person name="Sato A."/>
            <person name="Lyhne E.K."/>
            <person name="Kogle M.E."/>
            <person name="Wiebenga A."/>
            <person name="Kun R.S."/>
            <person name="Lubbers R.J."/>
            <person name="Makela M.R."/>
            <person name="Barry K."/>
            <person name="Chovatia M."/>
            <person name="Clum A."/>
            <person name="Daum C."/>
            <person name="Haridas S."/>
            <person name="He G."/>
            <person name="LaButti K."/>
            <person name="Lipzen A."/>
            <person name="Mondo S."/>
            <person name="Riley R."/>
            <person name="Salamov A."/>
            <person name="Simmons B.A."/>
            <person name="Magnuson J.K."/>
            <person name="Henrissat B."/>
            <person name="Mortensen U.H."/>
            <person name="Larsen T.O."/>
            <person name="Devries R.P."/>
            <person name="Grigoriev I.V."/>
            <person name="Machida M."/>
            <person name="Baker S.E."/>
            <person name="Andersen M.R."/>
        </authorList>
    </citation>
    <scope>NUCLEOTIDE SEQUENCE [LARGE SCALE GENOMIC DNA]</scope>
    <source>
        <strain evidence="2">CBS 121.62</strain>
    </source>
</reference>
<keyword evidence="1" id="KW-1133">Transmembrane helix</keyword>
<dbReference type="Proteomes" id="UP000325434">
    <property type="component" value="Unassembled WGS sequence"/>
</dbReference>
<keyword evidence="1" id="KW-0472">Membrane</keyword>
<dbReference type="AlphaFoldDB" id="A0A5N6GP31"/>
<organism evidence="2">
    <name type="scientific">Aspergillus flavus</name>
    <dbReference type="NCBI Taxonomy" id="5059"/>
    <lineage>
        <taxon>Eukaryota</taxon>
        <taxon>Fungi</taxon>
        <taxon>Dikarya</taxon>
        <taxon>Ascomycota</taxon>
        <taxon>Pezizomycotina</taxon>
        <taxon>Eurotiomycetes</taxon>
        <taxon>Eurotiomycetidae</taxon>
        <taxon>Eurotiales</taxon>
        <taxon>Aspergillaceae</taxon>
        <taxon>Aspergillus</taxon>
        <taxon>Aspergillus subgen. Circumdati</taxon>
    </lineage>
</organism>
<feature type="transmembrane region" description="Helical" evidence="1">
    <location>
        <begin position="6"/>
        <end position="29"/>
    </location>
</feature>
<name>A0A5N6GP31_ASPFL</name>
<dbReference type="EMBL" id="ML734631">
    <property type="protein sequence ID" value="KAB8244131.1"/>
    <property type="molecule type" value="Genomic_DNA"/>
</dbReference>
<gene>
    <name evidence="2" type="ORF">BDV35DRAFT_360692</name>
</gene>